<organism evidence="2 3">
    <name type="scientific">Oryza meyeriana var. granulata</name>
    <dbReference type="NCBI Taxonomy" id="110450"/>
    <lineage>
        <taxon>Eukaryota</taxon>
        <taxon>Viridiplantae</taxon>
        <taxon>Streptophyta</taxon>
        <taxon>Embryophyta</taxon>
        <taxon>Tracheophyta</taxon>
        <taxon>Spermatophyta</taxon>
        <taxon>Magnoliopsida</taxon>
        <taxon>Liliopsida</taxon>
        <taxon>Poales</taxon>
        <taxon>Poaceae</taxon>
        <taxon>BOP clade</taxon>
        <taxon>Oryzoideae</taxon>
        <taxon>Oryzeae</taxon>
        <taxon>Oryzinae</taxon>
        <taxon>Oryza</taxon>
        <taxon>Oryza meyeriana</taxon>
    </lineage>
</organism>
<keyword evidence="3" id="KW-1185">Reference proteome</keyword>
<evidence type="ECO:0000256" key="1">
    <source>
        <dbReference type="SAM" id="MobiDB-lite"/>
    </source>
</evidence>
<comment type="caution">
    <text evidence="2">The sequence shown here is derived from an EMBL/GenBank/DDBJ whole genome shotgun (WGS) entry which is preliminary data.</text>
</comment>
<accession>A0A6G1CHX2</accession>
<evidence type="ECO:0000313" key="3">
    <source>
        <dbReference type="Proteomes" id="UP000479710"/>
    </source>
</evidence>
<dbReference type="Proteomes" id="UP000479710">
    <property type="component" value="Unassembled WGS sequence"/>
</dbReference>
<feature type="compositionally biased region" description="Polar residues" evidence="1">
    <location>
        <begin position="96"/>
        <end position="111"/>
    </location>
</feature>
<dbReference type="EMBL" id="SPHZ02000009">
    <property type="protein sequence ID" value="KAF0899736.1"/>
    <property type="molecule type" value="Genomic_DNA"/>
</dbReference>
<proteinExistence type="predicted"/>
<protein>
    <submittedName>
        <fullName evidence="2">Uncharacterized protein</fullName>
    </submittedName>
</protein>
<gene>
    <name evidence="2" type="ORF">E2562_024064</name>
</gene>
<name>A0A6G1CHX2_9ORYZ</name>
<feature type="region of interest" description="Disordered" evidence="1">
    <location>
        <begin position="71"/>
        <end position="111"/>
    </location>
</feature>
<reference evidence="2 3" key="1">
    <citation type="submission" date="2019-11" db="EMBL/GenBank/DDBJ databases">
        <title>Whole genome sequence of Oryza granulata.</title>
        <authorList>
            <person name="Li W."/>
        </authorList>
    </citation>
    <scope>NUCLEOTIDE SEQUENCE [LARGE SCALE GENOMIC DNA]</scope>
    <source>
        <strain evidence="3">cv. Menghai</strain>
        <tissue evidence="2">Leaf</tissue>
    </source>
</reference>
<evidence type="ECO:0000313" key="2">
    <source>
        <dbReference type="EMBL" id="KAF0899736.1"/>
    </source>
</evidence>
<dbReference type="AlphaFoldDB" id="A0A6G1CHX2"/>
<sequence length="111" mass="11292">MAGGEDEADVATVGGEVEDAEVADGDDGMAAVVDSKTAVADGKAAAGRAAAGVQARMAPVKVSLGVVRGCRPRKTVPRDELDEPEPGNAKDMGHRSCQSEQATSGTTRPNW</sequence>